<accession>A0AAD5WI68</accession>
<dbReference type="AlphaFoldDB" id="A0AAD5WI68"/>
<proteinExistence type="predicted"/>
<sequence length="78" mass="8474">MTAYTGLTAQTLSVFITVASAFDCLILVAGSPKIRNKLLEYALQSCVQGRVSHCSEIKSATDGEFSRVAVHDRERVPD</sequence>
<evidence type="ECO:0000313" key="2">
    <source>
        <dbReference type="Proteomes" id="UP001196413"/>
    </source>
</evidence>
<gene>
    <name evidence="1" type="ORF">KIN20_033154</name>
</gene>
<dbReference type="EMBL" id="JAHQIW010006940">
    <property type="protein sequence ID" value="KAJ1371242.1"/>
    <property type="molecule type" value="Genomic_DNA"/>
</dbReference>
<evidence type="ECO:0000313" key="1">
    <source>
        <dbReference type="EMBL" id="KAJ1371242.1"/>
    </source>
</evidence>
<keyword evidence="2" id="KW-1185">Reference proteome</keyword>
<reference evidence="1" key="1">
    <citation type="submission" date="2021-06" db="EMBL/GenBank/DDBJ databases">
        <title>Parelaphostrongylus tenuis whole genome reference sequence.</title>
        <authorList>
            <person name="Garwood T.J."/>
            <person name="Larsen P.A."/>
            <person name="Fountain-Jones N.M."/>
            <person name="Garbe J.R."/>
            <person name="Macchietto M.G."/>
            <person name="Kania S.A."/>
            <person name="Gerhold R.W."/>
            <person name="Richards J.E."/>
            <person name="Wolf T.M."/>
        </authorList>
    </citation>
    <scope>NUCLEOTIDE SEQUENCE</scope>
    <source>
        <strain evidence="1">MNPRO001-30</strain>
        <tissue evidence="1">Meninges</tissue>
    </source>
</reference>
<name>A0AAD5WI68_PARTN</name>
<protein>
    <submittedName>
        <fullName evidence="1">Uncharacterized protein</fullName>
    </submittedName>
</protein>
<comment type="caution">
    <text evidence="1">The sequence shown here is derived from an EMBL/GenBank/DDBJ whole genome shotgun (WGS) entry which is preliminary data.</text>
</comment>
<organism evidence="1 2">
    <name type="scientific">Parelaphostrongylus tenuis</name>
    <name type="common">Meningeal worm</name>
    <dbReference type="NCBI Taxonomy" id="148309"/>
    <lineage>
        <taxon>Eukaryota</taxon>
        <taxon>Metazoa</taxon>
        <taxon>Ecdysozoa</taxon>
        <taxon>Nematoda</taxon>
        <taxon>Chromadorea</taxon>
        <taxon>Rhabditida</taxon>
        <taxon>Rhabditina</taxon>
        <taxon>Rhabditomorpha</taxon>
        <taxon>Strongyloidea</taxon>
        <taxon>Metastrongylidae</taxon>
        <taxon>Parelaphostrongylus</taxon>
    </lineage>
</organism>
<dbReference type="Proteomes" id="UP001196413">
    <property type="component" value="Unassembled WGS sequence"/>
</dbReference>